<dbReference type="SUPFAM" id="SSF111369">
    <property type="entry name" value="HlyD-like secretion proteins"/>
    <property type="match status" value="1"/>
</dbReference>
<dbReference type="RefSeq" id="WP_100440949.1">
    <property type="nucleotide sequence ID" value="NZ_CBCPIZ010000009.1"/>
</dbReference>
<dbReference type="GO" id="GO:0015562">
    <property type="term" value="F:efflux transmembrane transporter activity"/>
    <property type="evidence" value="ECO:0007669"/>
    <property type="project" value="TreeGrafter"/>
</dbReference>
<comment type="caution">
    <text evidence="9">The sequence shown here is derived from an EMBL/GenBank/DDBJ whole genome shotgun (WGS) entry which is preliminary data.</text>
</comment>
<accession>A0A2J0UCD4</accession>
<gene>
    <name evidence="9" type="ORF">B9Y64_12225</name>
</gene>
<dbReference type="Gene3D" id="6.10.140.1990">
    <property type="match status" value="1"/>
</dbReference>
<protein>
    <submittedName>
        <fullName evidence="9">Efflux transporter periplasmic adaptor subunit</fullName>
    </submittedName>
</protein>
<evidence type="ECO:0000259" key="8">
    <source>
        <dbReference type="Pfam" id="PF25967"/>
    </source>
</evidence>
<dbReference type="GO" id="GO:0019898">
    <property type="term" value="C:extrinsic component of membrane"/>
    <property type="evidence" value="ECO:0007669"/>
    <property type="project" value="InterPro"/>
</dbReference>
<feature type="domain" description="Multidrug resistance protein MdtA-like C-terminal permuted SH3" evidence="8">
    <location>
        <begin position="316"/>
        <end position="378"/>
    </location>
</feature>
<dbReference type="Gene3D" id="2.40.420.20">
    <property type="match status" value="1"/>
</dbReference>
<dbReference type="NCBIfam" id="TIGR01730">
    <property type="entry name" value="RND_mfp"/>
    <property type="match status" value="1"/>
</dbReference>
<dbReference type="OrthoDB" id="9768185at2"/>
<proteinExistence type="inferred from homology"/>
<evidence type="ECO:0000256" key="1">
    <source>
        <dbReference type="ARBA" id="ARBA00004196"/>
    </source>
</evidence>
<reference evidence="9 10" key="1">
    <citation type="journal article" date="2017" name="Front. Microbiol.">
        <title>Double-Face Meets the Bacterial World: The Opportunistic Pathogen Stenotrophomonas maltophilia.</title>
        <authorList>
            <person name="Lira F."/>
            <person name="Berg G."/>
            <person name="Martinez J.L."/>
        </authorList>
    </citation>
    <scope>NUCLEOTIDE SEQUENCE [LARGE SCALE GENOMIC DNA]</scope>
    <source>
        <strain evidence="9 10">EA1</strain>
    </source>
</reference>
<comment type="similarity">
    <text evidence="2">Belongs to the membrane fusion protein (MFP) (TC 8.A.1) family.</text>
</comment>
<evidence type="ECO:0000256" key="2">
    <source>
        <dbReference type="ARBA" id="ARBA00009477"/>
    </source>
</evidence>
<dbReference type="Pfam" id="PF25876">
    <property type="entry name" value="HH_MFP_RND"/>
    <property type="match status" value="1"/>
</dbReference>
<dbReference type="AlphaFoldDB" id="A0A2J0UCD4"/>
<evidence type="ECO:0000259" key="7">
    <source>
        <dbReference type="Pfam" id="PF25917"/>
    </source>
</evidence>
<dbReference type="PANTHER" id="PTHR30469:SF33">
    <property type="entry name" value="SLR1207 PROTEIN"/>
    <property type="match status" value="1"/>
</dbReference>
<comment type="subcellular location">
    <subcellularLocation>
        <location evidence="1">Cell envelope</location>
    </subcellularLocation>
</comment>
<dbReference type="GO" id="GO:1990961">
    <property type="term" value="P:xenobiotic detoxification by transmembrane export across the plasma membrane"/>
    <property type="evidence" value="ECO:0007669"/>
    <property type="project" value="InterPro"/>
</dbReference>
<dbReference type="Pfam" id="PF25967">
    <property type="entry name" value="RND-MFP_C"/>
    <property type="match status" value="1"/>
</dbReference>
<evidence type="ECO:0000256" key="5">
    <source>
        <dbReference type="SAM" id="Coils"/>
    </source>
</evidence>
<feature type="domain" description="Multidrug resistance protein MdtA-like barrel-sandwich hybrid" evidence="7">
    <location>
        <begin position="58"/>
        <end position="213"/>
    </location>
</feature>
<dbReference type="InterPro" id="IPR058627">
    <property type="entry name" value="MdtA-like_C"/>
</dbReference>
<name>A0A2J0UCD4_STEMA</name>
<evidence type="ECO:0000313" key="10">
    <source>
        <dbReference type="Proteomes" id="UP000230167"/>
    </source>
</evidence>
<dbReference type="GO" id="GO:1990195">
    <property type="term" value="C:macrolide transmembrane transporter complex"/>
    <property type="evidence" value="ECO:0007669"/>
    <property type="project" value="InterPro"/>
</dbReference>
<dbReference type="PANTHER" id="PTHR30469">
    <property type="entry name" value="MULTIDRUG RESISTANCE PROTEIN MDTA"/>
    <property type="match status" value="1"/>
</dbReference>
<dbReference type="GO" id="GO:0030313">
    <property type="term" value="C:cell envelope"/>
    <property type="evidence" value="ECO:0007669"/>
    <property type="project" value="UniProtKB-SubCell"/>
</dbReference>
<dbReference type="Proteomes" id="UP000230167">
    <property type="component" value="Unassembled WGS sequence"/>
</dbReference>
<evidence type="ECO:0000313" key="9">
    <source>
        <dbReference type="EMBL" id="PJL29092.1"/>
    </source>
</evidence>
<keyword evidence="3" id="KW-0813">Transport</keyword>
<evidence type="ECO:0000259" key="6">
    <source>
        <dbReference type="Pfam" id="PF25876"/>
    </source>
</evidence>
<dbReference type="InterPro" id="IPR058624">
    <property type="entry name" value="MdtA-like_HH"/>
</dbReference>
<dbReference type="InterPro" id="IPR006143">
    <property type="entry name" value="RND_pump_MFP"/>
</dbReference>
<dbReference type="InterPro" id="IPR058625">
    <property type="entry name" value="MdtA-like_BSH"/>
</dbReference>
<dbReference type="Gene3D" id="2.40.30.170">
    <property type="match status" value="1"/>
</dbReference>
<dbReference type="Pfam" id="PF25917">
    <property type="entry name" value="BSH_RND"/>
    <property type="match status" value="1"/>
</dbReference>
<feature type="coiled-coil region" evidence="5">
    <location>
        <begin position="150"/>
        <end position="177"/>
    </location>
</feature>
<keyword evidence="4 5" id="KW-0175">Coiled coil</keyword>
<dbReference type="InterPro" id="IPR030190">
    <property type="entry name" value="MacA_alpha-hairpin_sf"/>
</dbReference>
<evidence type="ECO:0000256" key="4">
    <source>
        <dbReference type="ARBA" id="ARBA00023054"/>
    </source>
</evidence>
<dbReference type="EMBL" id="NEQV01000003">
    <property type="protein sequence ID" value="PJL29092.1"/>
    <property type="molecule type" value="Genomic_DNA"/>
</dbReference>
<dbReference type="Gene3D" id="2.40.50.100">
    <property type="match status" value="1"/>
</dbReference>
<evidence type="ECO:0000256" key="3">
    <source>
        <dbReference type="ARBA" id="ARBA00022448"/>
    </source>
</evidence>
<organism evidence="9 10">
    <name type="scientific">Stenotrophomonas maltophilia</name>
    <name type="common">Pseudomonas maltophilia</name>
    <name type="synonym">Xanthomonas maltophilia</name>
    <dbReference type="NCBI Taxonomy" id="40324"/>
    <lineage>
        <taxon>Bacteria</taxon>
        <taxon>Pseudomonadati</taxon>
        <taxon>Pseudomonadota</taxon>
        <taxon>Gammaproteobacteria</taxon>
        <taxon>Lysobacterales</taxon>
        <taxon>Lysobacteraceae</taxon>
        <taxon>Stenotrophomonas</taxon>
        <taxon>Stenotrophomonas maltophilia group</taxon>
    </lineage>
</organism>
<dbReference type="GO" id="GO:1990281">
    <property type="term" value="C:efflux pump complex"/>
    <property type="evidence" value="ECO:0007669"/>
    <property type="project" value="TreeGrafter"/>
</dbReference>
<sequence length="393" mass="40918">MDNRRTWVIATAVALAAGTAGWWAFADGDDAALITAPARVADLEKTVQAVGRVNPKELVAVGAQVSGQVQRLHVVLGQHVLAGDLIAEVDSQPQRIALRSAEAAANALRAQHAASQVRYTQASRMYQRQSQLVASRLVSQEGFEAARVARDAARADAAALQAQIDQAVTQVETARINLGYTRIVSPSEGYIVAIVTKAGQTLNSMQTTPTIVMLAQLDTMTVRAEIAEADVELIAPGQPLWFSTLGPSGRRYDARLQQLEPAPSSIADAASGNSGGSAQAPKAVYYAGLFDVANPGLMLKPSMTVKVTIQLARAANALQVPLAALSGSGGKDGNVATVQVIDGKGRARERTVTTGLRTATAVQILSGLKAGENVVVGQAPSGSDAEPTSLLGM</sequence>
<feature type="domain" description="Multidrug resistance protein MdtA-like alpha-helical hairpin" evidence="6">
    <location>
        <begin position="106"/>
        <end position="181"/>
    </location>
</feature>